<dbReference type="EC" id="2.4.1.21" evidence="5 11"/>
<dbReference type="STRING" id="1121001.SAMN02745857_00812"/>
<dbReference type="HAMAP" id="MF_00484">
    <property type="entry name" value="Glycogen_synth"/>
    <property type="match status" value="1"/>
</dbReference>
<evidence type="ECO:0000256" key="8">
    <source>
        <dbReference type="ARBA" id="ARBA00022679"/>
    </source>
</evidence>
<dbReference type="UniPathway" id="UPA00164"/>
<evidence type="ECO:0000256" key="9">
    <source>
        <dbReference type="ARBA" id="ARBA00023056"/>
    </source>
</evidence>
<gene>
    <name evidence="11" type="primary">glgA</name>
    <name evidence="14" type="ORF">SAMN02745857_00812</name>
</gene>
<evidence type="ECO:0000313" key="15">
    <source>
        <dbReference type="Proteomes" id="UP000192761"/>
    </source>
</evidence>
<dbReference type="Proteomes" id="UP000192761">
    <property type="component" value="Unassembled WGS sequence"/>
</dbReference>
<keyword evidence="9 11" id="KW-0320">Glycogen biosynthesis</keyword>
<dbReference type="RefSeq" id="WP_084089255.1">
    <property type="nucleotide sequence ID" value="NZ_FWXD01000003.1"/>
</dbReference>
<name>A0A1W1X7M2_9NEIS</name>
<dbReference type="NCBIfam" id="NF001899">
    <property type="entry name" value="PRK00654.1-2"/>
    <property type="match status" value="1"/>
</dbReference>
<keyword evidence="7 11" id="KW-0328">Glycosyltransferase</keyword>
<sequence>MRVLHVCSELFPLLKTGGLADVTGALPGALAGLGVDVRLLLPGFPAIKAGLPEEGDVAQLDTPFGHVRLVYSHLPGSGAGVYVIDAPQFYDRPGNPYQDDAQQPYGDNHRRFALLGWLAAELASGLDPYWRPEVVHGHDWHAGLAPAYLAARGRPARSVLTVHNLAYQGLFPADAFGELGLPADFFDIEGLEFHGKVSFLKAGLYYADHITTVSPTYAHEITTEEQGCGLNGLLRDRGAQLSGVLNGVDDAVWNPATDVLIAASYTADKPAGKAKCKQALQEALGLATDSDGPLFAVVSRITEQKGLHLILDTLDEIVSRGGQFVLLGSGDPDKEAAFVAKAAANPQQVAVRIGYDEDKSHRVMAGADVIMVPSRFEPCGLTQLYGLKYGALPLVRKVGGLADTVVDVALENLADETATGFVFNDFTAADLTAGIRRAFALWAKPQSWKTVRRSAMRRDFGWQAAAHAYTDLYTRLLAA</sequence>
<comment type="pathway">
    <text evidence="3 11">Glycan biosynthesis; glycogen biosynthesis.</text>
</comment>
<feature type="domain" description="Starch synthase catalytic" evidence="13">
    <location>
        <begin position="2"/>
        <end position="235"/>
    </location>
</feature>
<organism evidence="14 15">
    <name type="scientific">Andreprevotia lacus DSM 23236</name>
    <dbReference type="NCBI Taxonomy" id="1121001"/>
    <lineage>
        <taxon>Bacteria</taxon>
        <taxon>Pseudomonadati</taxon>
        <taxon>Pseudomonadota</taxon>
        <taxon>Betaproteobacteria</taxon>
        <taxon>Neisseriales</taxon>
        <taxon>Chitinibacteraceae</taxon>
        <taxon>Andreprevotia</taxon>
    </lineage>
</organism>
<dbReference type="InterPro" id="IPR011835">
    <property type="entry name" value="GS/SS"/>
</dbReference>
<dbReference type="CDD" id="cd03791">
    <property type="entry name" value="GT5_Glycogen_synthase_DULL1-like"/>
    <property type="match status" value="1"/>
</dbReference>
<comment type="catalytic activity">
    <reaction evidence="1 11">
        <text>[(1-&gt;4)-alpha-D-glucosyl](n) + ADP-alpha-D-glucose = [(1-&gt;4)-alpha-D-glucosyl](n+1) + ADP + H(+)</text>
        <dbReference type="Rhea" id="RHEA:18189"/>
        <dbReference type="Rhea" id="RHEA-COMP:9584"/>
        <dbReference type="Rhea" id="RHEA-COMP:9587"/>
        <dbReference type="ChEBI" id="CHEBI:15378"/>
        <dbReference type="ChEBI" id="CHEBI:15444"/>
        <dbReference type="ChEBI" id="CHEBI:57498"/>
        <dbReference type="ChEBI" id="CHEBI:456216"/>
        <dbReference type="EC" id="2.4.1.21"/>
    </reaction>
</comment>
<dbReference type="NCBIfam" id="TIGR02095">
    <property type="entry name" value="glgA"/>
    <property type="match status" value="1"/>
</dbReference>
<reference evidence="14 15" key="1">
    <citation type="submission" date="2017-04" db="EMBL/GenBank/DDBJ databases">
        <authorList>
            <person name="Afonso C.L."/>
            <person name="Miller P.J."/>
            <person name="Scott M.A."/>
            <person name="Spackman E."/>
            <person name="Goraichik I."/>
            <person name="Dimitrov K.M."/>
            <person name="Suarez D.L."/>
            <person name="Swayne D.E."/>
        </authorList>
    </citation>
    <scope>NUCLEOTIDE SEQUENCE [LARGE SCALE GENOMIC DNA]</scope>
    <source>
        <strain evidence="14 15">DSM 23236</strain>
    </source>
</reference>
<protein>
    <recommendedName>
        <fullName evidence="6 11">Glycogen synthase</fullName>
        <ecNumber evidence="5 11">2.4.1.21</ecNumber>
    </recommendedName>
    <alternativeName>
        <fullName evidence="10 11">Starch [bacterial glycogen] synthase</fullName>
    </alternativeName>
</protein>
<evidence type="ECO:0000256" key="11">
    <source>
        <dbReference type="HAMAP-Rule" id="MF_00484"/>
    </source>
</evidence>
<dbReference type="Pfam" id="PF08323">
    <property type="entry name" value="Glyco_transf_5"/>
    <property type="match status" value="1"/>
</dbReference>
<dbReference type="InterPro" id="IPR001296">
    <property type="entry name" value="Glyco_trans_1"/>
</dbReference>
<dbReference type="InterPro" id="IPR013534">
    <property type="entry name" value="Starch_synth_cat_dom"/>
</dbReference>
<dbReference type="AlphaFoldDB" id="A0A1W1X7M2"/>
<evidence type="ECO:0000256" key="3">
    <source>
        <dbReference type="ARBA" id="ARBA00004964"/>
    </source>
</evidence>
<evidence type="ECO:0000256" key="2">
    <source>
        <dbReference type="ARBA" id="ARBA00002764"/>
    </source>
</evidence>
<dbReference type="EMBL" id="FWXD01000003">
    <property type="protein sequence ID" value="SMC19833.1"/>
    <property type="molecule type" value="Genomic_DNA"/>
</dbReference>
<dbReference type="FunFam" id="3.40.50.2000:FF:000011">
    <property type="entry name" value="Glycogen synthase"/>
    <property type="match status" value="1"/>
</dbReference>
<dbReference type="Pfam" id="PF00534">
    <property type="entry name" value="Glycos_transf_1"/>
    <property type="match status" value="1"/>
</dbReference>
<feature type="binding site" evidence="11">
    <location>
        <position position="15"/>
    </location>
    <ligand>
        <name>ADP-alpha-D-glucose</name>
        <dbReference type="ChEBI" id="CHEBI:57498"/>
    </ligand>
</feature>
<dbReference type="Gene3D" id="3.40.50.2000">
    <property type="entry name" value="Glycogen Phosphorylase B"/>
    <property type="match status" value="2"/>
</dbReference>
<dbReference type="PANTHER" id="PTHR45825">
    <property type="entry name" value="GRANULE-BOUND STARCH SYNTHASE 1, CHLOROPLASTIC/AMYLOPLASTIC"/>
    <property type="match status" value="1"/>
</dbReference>
<keyword evidence="15" id="KW-1185">Reference proteome</keyword>
<evidence type="ECO:0000256" key="1">
    <source>
        <dbReference type="ARBA" id="ARBA00001478"/>
    </source>
</evidence>
<evidence type="ECO:0000256" key="5">
    <source>
        <dbReference type="ARBA" id="ARBA00012588"/>
    </source>
</evidence>
<dbReference type="OrthoDB" id="9808590at2"/>
<dbReference type="GO" id="GO:0004373">
    <property type="term" value="F:alpha-1,4-glucan glucosyltransferase (UDP-glucose donor) activity"/>
    <property type="evidence" value="ECO:0007669"/>
    <property type="project" value="InterPro"/>
</dbReference>
<dbReference type="GO" id="GO:0009011">
    <property type="term" value="F:alpha-1,4-glucan glucosyltransferase (ADP-glucose donor) activity"/>
    <property type="evidence" value="ECO:0007669"/>
    <property type="project" value="UniProtKB-UniRule"/>
</dbReference>
<feature type="domain" description="Glycosyl transferase family 1" evidence="12">
    <location>
        <begin position="288"/>
        <end position="449"/>
    </location>
</feature>
<evidence type="ECO:0000259" key="12">
    <source>
        <dbReference type="Pfam" id="PF00534"/>
    </source>
</evidence>
<evidence type="ECO:0000256" key="7">
    <source>
        <dbReference type="ARBA" id="ARBA00022676"/>
    </source>
</evidence>
<evidence type="ECO:0000256" key="4">
    <source>
        <dbReference type="ARBA" id="ARBA00010281"/>
    </source>
</evidence>
<dbReference type="GO" id="GO:0005829">
    <property type="term" value="C:cytosol"/>
    <property type="evidence" value="ECO:0007669"/>
    <property type="project" value="TreeGrafter"/>
</dbReference>
<evidence type="ECO:0000313" key="14">
    <source>
        <dbReference type="EMBL" id="SMC19833.1"/>
    </source>
</evidence>
<comment type="similarity">
    <text evidence="4 11">Belongs to the glycosyltransferase 1 family. Bacterial/plant glycogen synthase subfamily.</text>
</comment>
<accession>A0A1W1X7M2</accession>
<proteinExistence type="inferred from homology"/>
<comment type="function">
    <text evidence="2 11">Synthesizes alpha-1,4-glucan chains using ADP-glucose.</text>
</comment>
<dbReference type="PANTHER" id="PTHR45825:SF11">
    <property type="entry name" value="ALPHA AMYLASE DOMAIN-CONTAINING PROTEIN"/>
    <property type="match status" value="1"/>
</dbReference>
<evidence type="ECO:0000259" key="13">
    <source>
        <dbReference type="Pfam" id="PF08323"/>
    </source>
</evidence>
<keyword evidence="8 11" id="KW-0808">Transferase</keyword>
<dbReference type="SUPFAM" id="SSF53756">
    <property type="entry name" value="UDP-Glycosyltransferase/glycogen phosphorylase"/>
    <property type="match status" value="1"/>
</dbReference>
<evidence type="ECO:0000256" key="10">
    <source>
        <dbReference type="ARBA" id="ARBA00031722"/>
    </source>
</evidence>
<evidence type="ECO:0000256" key="6">
    <source>
        <dbReference type="ARBA" id="ARBA00019935"/>
    </source>
</evidence>
<dbReference type="GO" id="GO:0005978">
    <property type="term" value="P:glycogen biosynthetic process"/>
    <property type="evidence" value="ECO:0007669"/>
    <property type="project" value="UniProtKB-UniRule"/>
</dbReference>